<reference evidence="3" key="1">
    <citation type="submission" date="2010-08" db="EMBL/GenBank/DDBJ databases">
        <authorList>
            <consortium name="Caenorhabditis japonica Sequencing Consortium"/>
            <person name="Wilson R.K."/>
        </authorList>
    </citation>
    <scope>NUCLEOTIDE SEQUENCE [LARGE SCALE GENOMIC DNA]</scope>
    <source>
        <strain evidence="3">DF5081</strain>
    </source>
</reference>
<protein>
    <submittedName>
        <fullName evidence="2">ANK_REP_REGION domain-containing protein</fullName>
    </submittedName>
</protein>
<dbReference type="AlphaFoldDB" id="A0A8R1E8H9"/>
<dbReference type="InterPro" id="IPR036420">
    <property type="entry name" value="BRCT_dom_sf"/>
</dbReference>
<dbReference type="PROSITE" id="PS50297">
    <property type="entry name" value="ANK_REP_REGION"/>
    <property type="match status" value="1"/>
</dbReference>
<dbReference type="PANTHER" id="PTHR22956">
    <property type="entry name" value="ANKYRIN REPEAT-CONTAINING PROTEIN F37A4.4-RELATED-RELATED"/>
    <property type="match status" value="1"/>
</dbReference>
<dbReference type="SUPFAM" id="SSF52113">
    <property type="entry name" value="BRCT domain"/>
    <property type="match status" value="1"/>
</dbReference>
<evidence type="ECO:0000313" key="2">
    <source>
        <dbReference type="EnsemblMetazoa" id="CJA28993.1"/>
    </source>
</evidence>
<dbReference type="Pfam" id="PF12796">
    <property type="entry name" value="Ank_2"/>
    <property type="match status" value="1"/>
</dbReference>
<evidence type="ECO:0000256" key="1">
    <source>
        <dbReference type="PROSITE-ProRule" id="PRU00023"/>
    </source>
</evidence>
<accession>A0A8R1E8H9</accession>
<dbReference type="EnsemblMetazoa" id="CJA28993.1">
    <property type="protein sequence ID" value="CJA28993.1"/>
    <property type="gene ID" value="WBGene00184567"/>
</dbReference>
<organism evidence="2 3">
    <name type="scientific">Caenorhabditis japonica</name>
    <dbReference type="NCBI Taxonomy" id="281687"/>
    <lineage>
        <taxon>Eukaryota</taxon>
        <taxon>Metazoa</taxon>
        <taxon>Ecdysozoa</taxon>
        <taxon>Nematoda</taxon>
        <taxon>Chromadorea</taxon>
        <taxon>Rhabditida</taxon>
        <taxon>Rhabditina</taxon>
        <taxon>Rhabditomorpha</taxon>
        <taxon>Rhabditoidea</taxon>
        <taxon>Rhabditidae</taxon>
        <taxon>Peloderinae</taxon>
        <taxon>Caenorhabditis</taxon>
    </lineage>
</organism>
<feature type="repeat" description="ANK" evidence="1">
    <location>
        <begin position="21"/>
        <end position="53"/>
    </location>
</feature>
<keyword evidence="3" id="KW-1185">Reference proteome</keyword>
<dbReference type="InterPro" id="IPR002110">
    <property type="entry name" value="Ankyrin_rpt"/>
</dbReference>
<dbReference type="PROSITE" id="PS50088">
    <property type="entry name" value="ANK_REPEAT"/>
    <property type="match status" value="1"/>
</dbReference>
<dbReference type="PANTHER" id="PTHR22956:SF15">
    <property type="entry name" value="DOMAIN OF UNKNOWN FUNCTION WSN DOMAIN-CONTAINING PROTEIN"/>
    <property type="match status" value="1"/>
</dbReference>
<sequence>MDRVKSLVEKGAALDAACGQKLQTVLHLAAVMGNKEVVQLLITSGADRSCLDANGKTAAQVCTDKACSLIFDQNHGKTFPRRLPQLKREFYVLIVERPQFEPENLERLPDRLNMVYGFKEGLHNLDDFTHFVIDSNQLHGKDLPLDLDNLLSFEILAKPGMIVTTEWLDACLSDPKQVDFDWKYQLTDISFEGQVHKNVIPRIKNDINRLRPPLLFGTCITILPTRNRIMREDRNNWIRIIEAFGGKYVVAPKPTISGPDPYHSLFAEIVTPIHSSILLYFNDSIVRELWLVPDNRVTLLGMAWLPESIVRYRLLSPDHGILRFEMKPHELATIFEHGPRYNYF</sequence>
<name>A0A8R1E8H9_CAEJA</name>
<dbReference type="SUPFAM" id="SSF48403">
    <property type="entry name" value="Ankyrin repeat"/>
    <property type="match status" value="1"/>
</dbReference>
<dbReference type="Gene3D" id="1.25.40.20">
    <property type="entry name" value="Ankyrin repeat-containing domain"/>
    <property type="match status" value="1"/>
</dbReference>
<dbReference type="Proteomes" id="UP000005237">
    <property type="component" value="Unassembled WGS sequence"/>
</dbReference>
<evidence type="ECO:0000313" key="3">
    <source>
        <dbReference type="Proteomes" id="UP000005237"/>
    </source>
</evidence>
<dbReference type="InterPro" id="IPR053345">
    <property type="entry name" value="Ankyrin_repeat-containing"/>
</dbReference>
<dbReference type="SMART" id="SM00248">
    <property type="entry name" value="ANK"/>
    <property type="match status" value="1"/>
</dbReference>
<keyword evidence="1" id="KW-0040">ANK repeat</keyword>
<reference evidence="2" key="2">
    <citation type="submission" date="2022-06" db="UniProtKB">
        <authorList>
            <consortium name="EnsemblMetazoa"/>
        </authorList>
    </citation>
    <scope>IDENTIFICATION</scope>
    <source>
        <strain evidence="2">DF5081</strain>
    </source>
</reference>
<proteinExistence type="predicted"/>
<dbReference type="InterPro" id="IPR036770">
    <property type="entry name" value="Ankyrin_rpt-contain_sf"/>
</dbReference>